<name>A0ABV7ZZY5_9GAMM</name>
<dbReference type="PANTHER" id="PTHR42928:SF5">
    <property type="entry name" value="BLR1237 PROTEIN"/>
    <property type="match status" value="1"/>
</dbReference>
<accession>A0ABV7ZZY5</accession>
<evidence type="ECO:0000313" key="2">
    <source>
        <dbReference type="EMBL" id="MFC3853007.1"/>
    </source>
</evidence>
<organism evidence="2 3">
    <name type="scientific">Saccharospirillum mangrovi</name>
    <dbReference type="NCBI Taxonomy" id="2161747"/>
    <lineage>
        <taxon>Bacteria</taxon>
        <taxon>Pseudomonadati</taxon>
        <taxon>Pseudomonadota</taxon>
        <taxon>Gammaproteobacteria</taxon>
        <taxon>Oceanospirillales</taxon>
        <taxon>Saccharospirillaceae</taxon>
        <taxon>Saccharospirillum</taxon>
    </lineage>
</organism>
<proteinExistence type="inferred from homology"/>
<dbReference type="SUPFAM" id="SSF53850">
    <property type="entry name" value="Periplasmic binding protein-like II"/>
    <property type="match status" value="1"/>
</dbReference>
<dbReference type="RefSeq" id="WP_380695751.1">
    <property type="nucleotide sequence ID" value="NZ_JBHRYR010000003.1"/>
</dbReference>
<comment type="caution">
    <text evidence="2">The sequence shown here is derived from an EMBL/GenBank/DDBJ whole genome shotgun (WGS) entry which is preliminary data.</text>
</comment>
<dbReference type="PIRSF" id="PIRSF017082">
    <property type="entry name" value="YflP"/>
    <property type="match status" value="1"/>
</dbReference>
<evidence type="ECO:0000256" key="1">
    <source>
        <dbReference type="ARBA" id="ARBA00006987"/>
    </source>
</evidence>
<gene>
    <name evidence="2" type="ORF">ACFOOG_09220</name>
</gene>
<evidence type="ECO:0000313" key="3">
    <source>
        <dbReference type="Proteomes" id="UP001595617"/>
    </source>
</evidence>
<dbReference type="EMBL" id="JBHRYR010000003">
    <property type="protein sequence ID" value="MFC3853007.1"/>
    <property type="molecule type" value="Genomic_DNA"/>
</dbReference>
<dbReference type="PANTHER" id="PTHR42928">
    <property type="entry name" value="TRICARBOXYLATE-BINDING PROTEIN"/>
    <property type="match status" value="1"/>
</dbReference>
<dbReference type="InterPro" id="IPR005064">
    <property type="entry name" value="BUG"/>
</dbReference>
<dbReference type="InterPro" id="IPR042100">
    <property type="entry name" value="Bug_dom1"/>
</dbReference>
<dbReference type="Proteomes" id="UP001595617">
    <property type="component" value="Unassembled WGS sequence"/>
</dbReference>
<protein>
    <submittedName>
        <fullName evidence="2">Tripartite tricarboxylate transporter substrate-binding protein</fullName>
    </submittedName>
</protein>
<dbReference type="Gene3D" id="3.40.190.150">
    <property type="entry name" value="Bordetella uptake gene, domain 1"/>
    <property type="match status" value="1"/>
</dbReference>
<dbReference type="Pfam" id="PF03401">
    <property type="entry name" value="TctC"/>
    <property type="match status" value="1"/>
</dbReference>
<dbReference type="Gene3D" id="3.40.190.10">
    <property type="entry name" value="Periplasmic binding protein-like II"/>
    <property type="match status" value="1"/>
</dbReference>
<sequence>MHNYKAPPVIIALILSLMLTGLATGNDFPNRPLTLLVGFNPGGSVDIQAKALAEALSDQLNQPVELLYQPGAGGAVAAAMLAASQEGAYVFLYGPSLPFTFTPLTTSTSYQWDSVRHIAALAMDQSAIVTGGTQPWQTWADFLAYARTQEEIAVASQSPQDRFLMNLISQKEGINFRVIPTTGGAGMAPLVVSGDVDIAFSGGTHTQFTDAGDMRVLLGLSDERLIYYPSAPTHREMGYQAGMTNLRVITLPLNTAEEDVQVLSKALDAATRDRRFMEATEQVRLPLMFLSENDVMATLRRQTQEFQRLIADFGD</sequence>
<reference evidence="3" key="1">
    <citation type="journal article" date="2019" name="Int. J. Syst. Evol. Microbiol.">
        <title>The Global Catalogue of Microorganisms (GCM) 10K type strain sequencing project: providing services to taxonomists for standard genome sequencing and annotation.</title>
        <authorList>
            <consortium name="The Broad Institute Genomics Platform"/>
            <consortium name="The Broad Institute Genome Sequencing Center for Infectious Disease"/>
            <person name="Wu L."/>
            <person name="Ma J."/>
        </authorList>
    </citation>
    <scope>NUCLEOTIDE SEQUENCE [LARGE SCALE GENOMIC DNA]</scope>
    <source>
        <strain evidence="3">IBRC 10765</strain>
    </source>
</reference>
<comment type="similarity">
    <text evidence="1">Belongs to the UPF0065 (bug) family.</text>
</comment>
<keyword evidence="3" id="KW-1185">Reference proteome</keyword>